<comment type="catalytic activity">
    <reaction evidence="9">
        <text>N-terminal S-1,2-diacyl-sn-glyceryl-L-cysteinyl-[lipoprotein] + a glycerophospholipid = N-acyl-S-1,2-diacyl-sn-glyceryl-L-cysteinyl-[lipoprotein] + a 2-acyl-sn-glycero-3-phospholipid + H(+)</text>
        <dbReference type="Rhea" id="RHEA:48228"/>
        <dbReference type="Rhea" id="RHEA-COMP:14681"/>
        <dbReference type="Rhea" id="RHEA-COMP:14684"/>
        <dbReference type="ChEBI" id="CHEBI:15378"/>
        <dbReference type="ChEBI" id="CHEBI:136912"/>
        <dbReference type="ChEBI" id="CHEBI:140656"/>
        <dbReference type="ChEBI" id="CHEBI:140657"/>
        <dbReference type="ChEBI" id="CHEBI:140660"/>
        <dbReference type="EC" id="2.3.1.269"/>
    </reaction>
</comment>
<dbReference type="Pfam" id="PF00795">
    <property type="entry name" value="CN_hydrolase"/>
    <property type="match status" value="1"/>
</dbReference>
<reference evidence="11 12" key="1">
    <citation type="submission" date="2019-03" db="EMBL/GenBank/DDBJ databases">
        <title>Genomic Encyclopedia of Type Strains, Phase IV (KMG-IV): sequencing the most valuable type-strain genomes for metagenomic binning, comparative biology and taxonomic classification.</title>
        <authorList>
            <person name="Goeker M."/>
        </authorList>
    </citation>
    <scope>NUCLEOTIDE SEQUENCE [LARGE SCALE GENOMIC DNA]</scope>
    <source>
        <strain evidence="11 12">DSM 22958</strain>
    </source>
</reference>
<keyword evidence="8 9" id="KW-0012">Acyltransferase</keyword>
<dbReference type="InterPro" id="IPR003010">
    <property type="entry name" value="C-N_Hydrolase"/>
</dbReference>
<dbReference type="InterPro" id="IPR004563">
    <property type="entry name" value="Apolipo_AcylTrfase"/>
</dbReference>
<keyword evidence="4 9" id="KW-0808">Transferase</keyword>
<dbReference type="GO" id="GO:0016410">
    <property type="term" value="F:N-acyltransferase activity"/>
    <property type="evidence" value="ECO:0007669"/>
    <property type="project" value="UniProtKB-UniRule"/>
</dbReference>
<dbReference type="GO" id="GO:0005886">
    <property type="term" value="C:plasma membrane"/>
    <property type="evidence" value="ECO:0007669"/>
    <property type="project" value="UniProtKB-SubCell"/>
</dbReference>
<evidence type="ECO:0000259" key="10">
    <source>
        <dbReference type="PROSITE" id="PS50263"/>
    </source>
</evidence>
<proteinExistence type="inferred from homology"/>
<comment type="function">
    <text evidence="9">Catalyzes the phospholipid dependent N-acylation of the N-terminal cysteine of apolipoprotein, the last step in lipoprotein maturation.</text>
</comment>
<keyword evidence="11" id="KW-0449">Lipoprotein</keyword>
<dbReference type="EC" id="2.3.1.269" evidence="9"/>
<evidence type="ECO:0000313" key="11">
    <source>
        <dbReference type="EMBL" id="TCO14726.1"/>
    </source>
</evidence>
<dbReference type="Gene3D" id="3.60.110.10">
    <property type="entry name" value="Carbon-nitrogen hydrolase"/>
    <property type="match status" value="1"/>
</dbReference>
<evidence type="ECO:0000256" key="5">
    <source>
        <dbReference type="ARBA" id="ARBA00022692"/>
    </source>
</evidence>
<dbReference type="OrthoDB" id="9804277at2"/>
<dbReference type="PANTHER" id="PTHR38686">
    <property type="entry name" value="APOLIPOPROTEIN N-ACYLTRANSFERASE"/>
    <property type="match status" value="1"/>
</dbReference>
<feature type="domain" description="CN hydrolase" evidence="10">
    <location>
        <begin position="278"/>
        <end position="535"/>
    </location>
</feature>
<protein>
    <recommendedName>
        <fullName evidence="9">Apolipoprotein N-acyltransferase</fullName>
        <shortName evidence="9">ALP N-acyltransferase</shortName>
        <ecNumber evidence="9">2.3.1.269</ecNumber>
    </recommendedName>
</protein>
<evidence type="ECO:0000256" key="6">
    <source>
        <dbReference type="ARBA" id="ARBA00022989"/>
    </source>
</evidence>
<evidence type="ECO:0000256" key="7">
    <source>
        <dbReference type="ARBA" id="ARBA00023136"/>
    </source>
</evidence>
<dbReference type="NCBIfam" id="TIGR00546">
    <property type="entry name" value="lnt"/>
    <property type="match status" value="1"/>
</dbReference>
<comment type="subcellular location">
    <subcellularLocation>
        <location evidence="1 9">Cell membrane</location>
        <topology evidence="1 9">Multi-pass membrane protein</topology>
    </subcellularLocation>
</comment>
<keyword evidence="3 9" id="KW-1003">Cell membrane</keyword>
<dbReference type="Pfam" id="PF20154">
    <property type="entry name" value="LNT_N"/>
    <property type="match status" value="1"/>
</dbReference>
<comment type="caution">
    <text evidence="11">The sequence shown here is derived from an EMBL/GenBank/DDBJ whole genome shotgun (WGS) entry which is preliminary data.</text>
</comment>
<evidence type="ECO:0000256" key="1">
    <source>
        <dbReference type="ARBA" id="ARBA00004651"/>
    </source>
</evidence>
<accession>A0A4V2RXM3</accession>
<dbReference type="GO" id="GO:0042158">
    <property type="term" value="P:lipoprotein biosynthetic process"/>
    <property type="evidence" value="ECO:0007669"/>
    <property type="project" value="UniProtKB-UniRule"/>
</dbReference>
<dbReference type="PANTHER" id="PTHR38686:SF1">
    <property type="entry name" value="APOLIPOPROTEIN N-ACYLTRANSFERASE"/>
    <property type="match status" value="1"/>
</dbReference>
<dbReference type="PROSITE" id="PS50263">
    <property type="entry name" value="CN_HYDROLASE"/>
    <property type="match status" value="1"/>
</dbReference>
<evidence type="ECO:0000313" key="12">
    <source>
        <dbReference type="Proteomes" id="UP000294881"/>
    </source>
</evidence>
<keyword evidence="6 9" id="KW-1133">Transmembrane helix</keyword>
<keyword evidence="12" id="KW-1185">Reference proteome</keyword>
<feature type="transmembrane region" description="Helical" evidence="9">
    <location>
        <begin position="126"/>
        <end position="154"/>
    </location>
</feature>
<dbReference type="HAMAP" id="MF_01148">
    <property type="entry name" value="Lnt"/>
    <property type="match status" value="1"/>
</dbReference>
<gene>
    <name evidence="9" type="primary">lnt</name>
    <name evidence="11" type="ORF">EV666_103234</name>
</gene>
<dbReference type="EMBL" id="SLWL01000003">
    <property type="protein sequence ID" value="TCO14726.1"/>
    <property type="molecule type" value="Genomic_DNA"/>
</dbReference>
<dbReference type="CDD" id="cd07571">
    <property type="entry name" value="ALP_N-acyl_transferase"/>
    <property type="match status" value="1"/>
</dbReference>
<feature type="transmembrane region" description="Helical" evidence="9">
    <location>
        <begin position="544"/>
        <end position="561"/>
    </location>
</feature>
<feature type="transmembrane region" description="Helical" evidence="9">
    <location>
        <begin position="94"/>
        <end position="114"/>
    </location>
</feature>
<feature type="transmembrane region" description="Helical" evidence="9">
    <location>
        <begin position="204"/>
        <end position="225"/>
    </location>
</feature>
<feature type="transmembrane region" description="Helical" evidence="9">
    <location>
        <begin position="32"/>
        <end position="48"/>
    </location>
</feature>
<sequence length="582" mass="60981">MSQRVSSFPAAGRWLFAVARGGFVGGRWRRRMVALVAGAVGALSLAPFDFLPAMVIAMTMAVWLVDAAALNGATGQSPPAPTPLREAGRRARAAAALGWWFGFGYFVAGLWWLGAAFLVEAEEFAWALPLGVLGLPAGLAIFTAAGFGLAGALWSPGPVRVLTLAGALGASEYLRGVLLSGFPWNTFGMAFGGHLLTAQIASVVGMYGLSVLTVAICAAPATLASPARPVDDLARGWLSRFAPAGAALAALLALAVFGYDRIPAGPGPQEPGVRIRLVQPGISQDTAVFNWDNREKILNQYIRLSEGQAPDAGLGPRGVTHLIWPESAFPFLLADHPEARAAIGDMLPPGAVLITGAARGEALTPGGRPNRFYNSMQVVNHDGRITAVYDKSHLVPFGEYLPLSGLLDSLGLRQFVHIPGGFTAGAPGGSLEVPGFPPVTPLICYEAIFPGFGPARGARGAIVNVTNDGWFGQTPGPWQHLSQARLRAIEQGLPLVRVANTGISVVVDSWGRTNTFLPLGKIGYADSTLPSALPPTAYAQSGDLFFVLLLIFCFGCSALAGRRPDAATDSRQLVNHANGDLQ</sequence>
<dbReference type="InterPro" id="IPR045378">
    <property type="entry name" value="LNT_N"/>
</dbReference>
<keyword evidence="5 9" id="KW-0812">Transmembrane</keyword>
<keyword evidence="7 9" id="KW-0472">Membrane</keyword>
<dbReference type="Proteomes" id="UP000294881">
    <property type="component" value="Unassembled WGS sequence"/>
</dbReference>
<dbReference type="InterPro" id="IPR036526">
    <property type="entry name" value="C-N_Hydrolase_sf"/>
</dbReference>
<evidence type="ECO:0000256" key="3">
    <source>
        <dbReference type="ARBA" id="ARBA00022475"/>
    </source>
</evidence>
<name>A0A4V2RXM3_9HYPH</name>
<feature type="transmembrane region" description="Helical" evidence="9">
    <location>
        <begin position="237"/>
        <end position="259"/>
    </location>
</feature>
<evidence type="ECO:0000256" key="8">
    <source>
        <dbReference type="ARBA" id="ARBA00023315"/>
    </source>
</evidence>
<comment type="similarity">
    <text evidence="2 9">Belongs to the CN hydrolase family. Apolipoprotein N-acyltransferase subfamily.</text>
</comment>
<evidence type="ECO:0000256" key="4">
    <source>
        <dbReference type="ARBA" id="ARBA00022679"/>
    </source>
</evidence>
<organism evidence="11 12">
    <name type="scientific">Camelimonas lactis</name>
    <dbReference type="NCBI Taxonomy" id="659006"/>
    <lineage>
        <taxon>Bacteria</taxon>
        <taxon>Pseudomonadati</taxon>
        <taxon>Pseudomonadota</taxon>
        <taxon>Alphaproteobacteria</taxon>
        <taxon>Hyphomicrobiales</taxon>
        <taxon>Chelatococcaceae</taxon>
        <taxon>Camelimonas</taxon>
    </lineage>
</organism>
<dbReference type="AlphaFoldDB" id="A0A4V2RXM3"/>
<dbReference type="SUPFAM" id="SSF56317">
    <property type="entry name" value="Carbon-nitrogen hydrolase"/>
    <property type="match status" value="1"/>
</dbReference>
<evidence type="ECO:0000256" key="2">
    <source>
        <dbReference type="ARBA" id="ARBA00010065"/>
    </source>
</evidence>
<dbReference type="UniPathway" id="UPA00666"/>
<evidence type="ECO:0000256" key="9">
    <source>
        <dbReference type="HAMAP-Rule" id="MF_01148"/>
    </source>
</evidence>
<comment type="pathway">
    <text evidence="9">Protein modification; lipoprotein biosynthesis (N-acyl transfer).</text>
</comment>